<dbReference type="GO" id="GO:0005815">
    <property type="term" value="C:microtubule organizing center"/>
    <property type="evidence" value="ECO:0007669"/>
    <property type="project" value="TreeGrafter"/>
</dbReference>
<dbReference type="GO" id="GO:0003697">
    <property type="term" value="F:single-stranded DNA binding"/>
    <property type="evidence" value="ECO:0007669"/>
    <property type="project" value="TreeGrafter"/>
</dbReference>
<dbReference type="Proteomes" id="UP001140513">
    <property type="component" value="Unassembled WGS sequence"/>
</dbReference>
<dbReference type="GO" id="GO:0042148">
    <property type="term" value="P:DNA strand invasion"/>
    <property type="evidence" value="ECO:0007669"/>
    <property type="project" value="TreeGrafter"/>
</dbReference>
<name>A0A9W8XWF2_9PLEO</name>
<sequence>MAPARPAEPLLASALVTDEELGELFGKIIARKTVPEKKEGALDTGSRSVDEALGGLEGGRVVGVWGEAGDGGAEICLALLASSLLKDPHSSTAVVDTTGNFDVLRLYSFILARLQDDLELLNAMRGAMGAGSVSAEDVAAKSLDRVNIMRAFDLVGVMEAVGEMRDELRGQHLEEKGDNAVKLSQGQRAELPSEAMPHEEILEPEENLPKRTFVADRDDEGEGMLFDDMPAASTPANHPPAEALPTEERDEILFVDGPADQRHNTSHPPPVATNPQVQRAESEHVQSAPNSIPTKPTFLLIDNLAHVISPLVQKNHAQGTCVIPILNNVKLTYYSTSPGLLLHAHPLSLNAEP</sequence>
<accession>A0A9W8XWF2</accession>
<evidence type="ECO:0000256" key="2">
    <source>
        <dbReference type="ARBA" id="ARBA00023242"/>
    </source>
</evidence>
<dbReference type="Gene3D" id="3.40.50.300">
    <property type="entry name" value="P-loop containing nucleotide triphosphate hydrolases"/>
    <property type="match status" value="1"/>
</dbReference>
<dbReference type="OrthoDB" id="336321at2759"/>
<dbReference type="GeneID" id="80905038"/>
<organism evidence="4 5">
    <name type="scientific">Didymosphaeria variabile</name>
    <dbReference type="NCBI Taxonomy" id="1932322"/>
    <lineage>
        <taxon>Eukaryota</taxon>
        <taxon>Fungi</taxon>
        <taxon>Dikarya</taxon>
        <taxon>Ascomycota</taxon>
        <taxon>Pezizomycotina</taxon>
        <taxon>Dothideomycetes</taxon>
        <taxon>Pleosporomycetidae</taxon>
        <taxon>Pleosporales</taxon>
        <taxon>Massarineae</taxon>
        <taxon>Didymosphaeriaceae</taxon>
        <taxon>Didymosphaeria</taxon>
    </lineage>
</organism>
<comment type="caution">
    <text evidence="4">The sequence shown here is derived from an EMBL/GenBank/DDBJ whole genome shotgun (WGS) entry which is preliminary data.</text>
</comment>
<feature type="region of interest" description="Disordered" evidence="3">
    <location>
        <begin position="258"/>
        <end position="292"/>
    </location>
</feature>
<evidence type="ECO:0000256" key="1">
    <source>
        <dbReference type="ARBA" id="ARBA00004123"/>
    </source>
</evidence>
<dbReference type="GO" id="GO:0005657">
    <property type="term" value="C:replication fork"/>
    <property type="evidence" value="ECO:0007669"/>
    <property type="project" value="TreeGrafter"/>
</dbReference>
<gene>
    <name evidence="4" type="ORF">N0V89_001508</name>
</gene>
<keyword evidence="2" id="KW-0539">Nucleus</keyword>
<comment type="subcellular location">
    <subcellularLocation>
        <location evidence="1">Nucleus</location>
    </subcellularLocation>
</comment>
<evidence type="ECO:0000313" key="4">
    <source>
        <dbReference type="EMBL" id="KAJ4360939.1"/>
    </source>
</evidence>
<dbReference type="EMBL" id="JAPEUX010000001">
    <property type="protein sequence ID" value="KAJ4360939.1"/>
    <property type="molecule type" value="Genomic_DNA"/>
</dbReference>
<reference evidence="4" key="1">
    <citation type="submission" date="2022-10" db="EMBL/GenBank/DDBJ databases">
        <title>Tapping the CABI collections for fungal endophytes: first genome assemblies for Collariella, Neodidymelliopsis, Ascochyta clinopodiicola, Didymella pomorum, Didymosphaeria variabile, Neocosmospora piperis and Neocucurbitaria cava.</title>
        <authorList>
            <person name="Hill R."/>
        </authorList>
    </citation>
    <scope>NUCLEOTIDE SEQUENCE</scope>
    <source>
        <strain evidence="4">IMI 356815</strain>
    </source>
</reference>
<dbReference type="GO" id="GO:0007131">
    <property type="term" value="P:reciprocal meiotic recombination"/>
    <property type="evidence" value="ECO:0007669"/>
    <property type="project" value="TreeGrafter"/>
</dbReference>
<evidence type="ECO:0008006" key="6">
    <source>
        <dbReference type="Google" id="ProtNLM"/>
    </source>
</evidence>
<dbReference type="GO" id="GO:0008094">
    <property type="term" value="F:ATP-dependent activity, acting on DNA"/>
    <property type="evidence" value="ECO:0007669"/>
    <property type="project" value="TreeGrafter"/>
</dbReference>
<dbReference type="GO" id="GO:0000723">
    <property type="term" value="P:telomere maintenance"/>
    <property type="evidence" value="ECO:0007669"/>
    <property type="project" value="TreeGrafter"/>
</dbReference>
<dbReference type="GO" id="GO:0000400">
    <property type="term" value="F:four-way junction DNA binding"/>
    <property type="evidence" value="ECO:0007669"/>
    <property type="project" value="TreeGrafter"/>
</dbReference>
<dbReference type="GO" id="GO:0033063">
    <property type="term" value="C:Rad51B-Rad51C-Rad51D-XRCC2 complex"/>
    <property type="evidence" value="ECO:0007669"/>
    <property type="project" value="TreeGrafter"/>
</dbReference>
<dbReference type="SUPFAM" id="SSF52540">
    <property type="entry name" value="P-loop containing nucleoside triphosphate hydrolases"/>
    <property type="match status" value="1"/>
</dbReference>
<dbReference type="PANTHER" id="PTHR46457">
    <property type="entry name" value="DNA REPAIR PROTEIN RAD51 HOMOLOG 4"/>
    <property type="match status" value="1"/>
</dbReference>
<proteinExistence type="predicted"/>
<dbReference type="AlphaFoldDB" id="A0A9W8XWF2"/>
<feature type="region of interest" description="Disordered" evidence="3">
    <location>
        <begin position="175"/>
        <end position="196"/>
    </location>
</feature>
<evidence type="ECO:0000256" key="3">
    <source>
        <dbReference type="SAM" id="MobiDB-lite"/>
    </source>
</evidence>
<keyword evidence="5" id="KW-1185">Reference proteome</keyword>
<dbReference type="InterPro" id="IPR027417">
    <property type="entry name" value="P-loop_NTPase"/>
</dbReference>
<feature type="compositionally biased region" description="Polar residues" evidence="3">
    <location>
        <begin position="273"/>
        <end position="292"/>
    </location>
</feature>
<dbReference type="RefSeq" id="XP_056077141.1">
    <property type="nucleotide sequence ID" value="XM_056210319.1"/>
</dbReference>
<dbReference type="InterPro" id="IPR051988">
    <property type="entry name" value="HRR_RAD51_Paralog"/>
</dbReference>
<evidence type="ECO:0000313" key="5">
    <source>
        <dbReference type="Proteomes" id="UP001140513"/>
    </source>
</evidence>
<dbReference type="PANTHER" id="PTHR46457:SF1">
    <property type="entry name" value="DNA REPAIR PROTEIN RAD51 HOMOLOG 4"/>
    <property type="match status" value="1"/>
</dbReference>
<dbReference type="GO" id="GO:0000724">
    <property type="term" value="P:double-strand break repair via homologous recombination"/>
    <property type="evidence" value="ECO:0007669"/>
    <property type="project" value="TreeGrafter"/>
</dbReference>
<protein>
    <recommendedName>
        <fullName evidence="6">DNA recombination and repair protein Rad51-like C-terminal domain-containing protein</fullName>
    </recommendedName>
</protein>